<gene>
    <name evidence="6" type="primary">rluF</name>
    <name evidence="6" type="ORF">MF646_10270</name>
</gene>
<accession>A0A9X2I3X0</accession>
<dbReference type="PROSITE" id="PS01149">
    <property type="entry name" value="PSI_RSU"/>
    <property type="match status" value="1"/>
</dbReference>
<evidence type="ECO:0000259" key="5">
    <source>
        <dbReference type="SMART" id="SM00363"/>
    </source>
</evidence>
<dbReference type="Proteomes" id="UP001139150">
    <property type="component" value="Unassembled WGS sequence"/>
</dbReference>
<dbReference type="NCBIfam" id="TIGR00093">
    <property type="entry name" value="pseudouridine synthase"/>
    <property type="match status" value="1"/>
</dbReference>
<evidence type="ECO:0000256" key="1">
    <source>
        <dbReference type="ARBA" id="ARBA00008348"/>
    </source>
</evidence>
<proteinExistence type="inferred from homology"/>
<dbReference type="AlphaFoldDB" id="A0A9X2I3X0"/>
<dbReference type="CDD" id="cd02554">
    <property type="entry name" value="PseudoU_synth_RluF"/>
    <property type="match status" value="1"/>
</dbReference>
<dbReference type="InterPro" id="IPR050343">
    <property type="entry name" value="RsuA_PseudoU_synthase"/>
</dbReference>
<dbReference type="EMBL" id="JAKRYL010000009">
    <property type="protein sequence ID" value="MCL7747502.1"/>
    <property type="molecule type" value="Genomic_DNA"/>
</dbReference>
<name>A0A9X2I3X0_9BACI</name>
<dbReference type="SUPFAM" id="SSF55120">
    <property type="entry name" value="Pseudouridine synthase"/>
    <property type="match status" value="1"/>
</dbReference>
<dbReference type="InterPro" id="IPR018496">
    <property type="entry name" value="PsdUridine_synth_RsuA/RluB_CS"/>
</dbReference>
<dbReference type="PANTHER" id="PTHR47683:SF2">
    <property type="entry name" value="RNA-BINDING S4 DOMAIN-CONTAINING PROTEIN"/>
    <property type="match status" value="1"/>
</dbReference>
<evidence type="ECO:0000256" key="3">
    <source>
        <dbReference type="PROSITE-ProRule" id="PRU00182"/>
    </source>
</evidence>
<comment type="similarity">
    <text evidence="1 4">Belongs to the pseudouridine synthase RsuA family.</text>
</comment>
<keyword evidence="7" id="KW-1185">Reference proteome</keyword>
<keyword evidence="2 4" id="KW-0413">Isomerase</keyword>
<organism evidence="6 7">
    <name type="scientific">Halalkalibacter alkaliphilus</name>
    <dbReference type="NCBI Taxonomy" id="2917993"/>
    <lineage>
        <taxon>Bacteria</taxon>
        <taxon>Bacillati</taxon>
        <taxon>Bacillota</taxon>
        <taxon>Bacilli</taxon>
        <taxon>Bacillales</taxon>
        <taxon>Bacillaceae</taxon>
        <taxon>Halalkalibacter</taxon>
    </lineage>
</organism>
<dbReference type="Gene3D" id="3.10.290.10">
    <property type="entry name" value="RNA-binding S4 domain"/>
    <property type="match status" value="1"/>
</dbReference>
<dbReference type="Pfam" id="PF00849">
    <property type="entry name" value="PseudoU_synth_2"/>
    <property type="match status" value="1"/>
</dbReference>
<dbReference type="Gene3D" id="3.30.70.580">
    <property type="entry name" value="Pseudouridine synthase I, catalytic domain, N-terminal subdomain"/>
    <property type="match status" value="1"/>
</dbReference>
<dbReference type="InterPro" id="IPR042092">
    <property type="entry name" value="PsdUridine_s_RsuA/RluB/E/F_cat"/>
</dbReference>
<dbReference type="InterPro" id="IPR000748">
    <property type="entry name" value="PsdUridine_synth_RsuA/RluB/E/F"/>
</dbReference>
<dbReference type="PANTHER" id="PTHR47683">
    <property type="entry name" value="PSEUDOURIDINE SYNTHASE FAMILY PROTEIN-RELATED"/>
    <property type="match status" value="1"/>
</dbReference>
<dbReference type="EC" id="5.4.99.-" evidence="4"/>
<dbReference type="NCBIfam" id="NF007784">
    <property type="entry name" value="PRK10475.1"/>
    <property type="match status" value="1"/>
</dbReference>
<evidence type="ECO:0000256" key="2">
    <source>
        <dbReference type="ARBA" id="ARBA00023235"/>
    </source>
</evidence>
<dbReference type="Gene3D" id="3.30.70.1560">
    <property type="entry name" value="Alpha-L RNA-binding motif"/>
    <property type="match status" value="1"/>
</dbReference>
<sequence length="238" mass="27200">MINIRINKYISEAGKASRRGADKLITEGRVTINGKRAQIGDQVEPGDDVLVNGSPVRVARNNVYIALNKPVGITSTTEKKVKGNIIDLVNHPLRVFNIGRLDKDSEGLILLTNDGDIVNEILRAENKHEKEYIVSVDKPITPEFLKNMSEGVKILGTKTLPCEVRPLSKFDFQIILTQGLNRQIRRMCEELGYEVYRLQRTRIMNIHLGNLPPGQWRDLSKKERTQLFRELNYEPKEW</sequence>
<comment type="caution">
    <text evidence="6">The sequence shown here is derived from an EMBL/GenBank/DDBJ whole genome shotgun (WGS) entry which is preliminary data.</text>
</comment>
<dbReference type="InterPro" id="IPR020094">
    <property type="entry name" value="TruA/RsuA/RluB/E/F_N"/>
</dbReference>
<dbReference type="GO" id="GO:0120159">
    <property type="term" value="F:rRNA pseudouridine synthase activity"/>
    <property type="evidence" value="ECO:0007669"/>
    <property type="project" value="UniProtKB-ARBA"/>
</dbReference>
<dbReference type="SUPFAM" id="SSF55174">
    <property type="entry name" value="Alpha-L RNA-binding motif"/>
    <property type="match status" value="1"/>
</dbReference>
<evidence type="ECO:0000313" key="6">
    <source>
        <dbReference type="EMBL" id="MCL7747502.1"/>
    </source>
</evidence>
<dbReference type="FunFam" id="3.30.70.1560:FF:000002">
    <property type="entry name" value="Pseudouridine synthase"/>
    <property type="match status" value="1"/>
</dbReference>
<dbReference type="InterPro" id="IPR020103">
    <property type="entry name" value="PsdUridine_synth_cat_dom_sf"/>
</dbReference>
<protein>
    <recommendedName>
        <fullName evidence="4">Pseudouridine synthase</fullName>
        <ecNumber evidence="4">5.4.99.-</ecNumber>
    </recommendedName>
</protein>
<reference evidence="6" key="1">
    <citation type="submission" date="2022-02" db="EMBL/GenBank/DDBJ databases">
        <title>Halalkalibacter sp. nov. isolated from Lonar Lake, India.</title>
        <authorList>
            <person name="Joshi A."/>
            <person name="Thite S."/>
            <person name="Lodha T."/>
        </authorList>
    </citation>
    <scope>NUCLEOTIDE SEQUENCE</scope>
    <source>
        <strain evidence="6">MEB205</strain>
    </source>
</reference>
<dbReference type="CDD" id="cd00165">
    <property type="entry name" value="S4"/>
    <property type="match status" value="1"/>
</dbReference>
<dbReference type="FunFam" id="3.10.290.10:FF:000003">
    <property type="entry name" value="Pseudouridine synthase"/>
    <property type="match status" value="1"/>
</dbReference>
<dbReference type="Pfam" id="PF01479">
    <property type="entry name" value="S4"/>
    <property type="match status" value="1"/>
</dbReference>
<dbReference type="GO" id="GO:0000455">
    <property type="term" value="P:enzyme-directed rRNA pseudouridine synthesis"/>
    <property type="evidence" value="ECO:0007669"/>
    <property type="project" value="UniProtKB-ARBA"/>
</dbReference>
<evidence type="ECO:0000256" key="4">
    <source>
        <dbReference type="RuleBase" id="RU003887"/>
    </source>
</evidence>
<dbReference type="GO" id="GO:0003723">
    <property type="term" value="F:RNA binding"/>
    <property type="evidence" value="ECO:0007669"/>
    <property type="project" value="UniProtKB-KW"/>
</dbReference>
<feature type="domain" description="RNA-binding S4" evidence="5">
    <location>
        <begin position="4"/>
        <end position="63"/>
    </location>
</feature>
<dbReference type="InterPro" id="IPR006145">
    <property type="entry name" value="PsdUridine_synth_RsuA/RluA"/>
</dbReference>
<keyword evidence="3" id="KW-0694">RNA-binding</keyword>
<dbReference type="SMART" id="SM00363">
    <property type="entry name" value="S4"/>
    <property type="match status" value="1"/>
</dbReference>
<evidence type="ECO:0000313" key="7">
    <source>
        <dbReference type="Proteomes" id="UP001139150"/>
    </source>
</evidence>
<dbReference type="InterPro" id="IPR036986">
    <property type="entry name" value="S4_RNA-bd_sf"/>
</dbReference>
<dbReference type="InterPro" id="IPR002942">
    <property type="entry name" value="S4_RNA-bd"/>
</dbReference>
<dbReference type="PROSITE" id="PS50889">
    <property type="entry name" value="S4"/>
    <property type="match status" value="1"/>
</dbReference>